<comment type="similarity">
    <text evidence="2 12">Belongs to the SecA family.</text>
</comment>
<dbReference type="PROSITE" id="PS01312">
    <property type="entry name" value="SECA"/>
    <property type="match status" value="1"/>
</dbReference>
<keyword evidence="17" id="KW-1185">Reference proteome</keyword>
<dbReference type="InterPro" id="IPR014001">
    <property type="entry name" value="Helicase_ATP-bd"/>
</dbReference>
<dbReference type="InterPro" id="IPR014018">
    <property type="entry name" value="SecA_motor_DEAD"/>
</dbReference>
<evidence type="ECO:0000256" key="3">
    <source>
        <dbReference type="ARBA" id="ARBA00022448"/>
    </source>
</evidence>
<accession>A0A7Y9LFI8</accession>
<evidence type="ECO:0000313" key="16">
    <source>
        <dbReference type="EMBL" id="NYE75030.1"/>
    </source>
</evidence>
<dbReference type="InterPro" id="IPR036266">
    <property type="entry name" value="SecA_Wing/Scaffold_sf"/>
</dbReference>
<dbReference type="Gene3D" id="3.40.50.300">
    <property type="entry name" value="P-loop containing nucleotide triphosphate hydrolases"/>
    <property type="match status" value="2"/>
</dbReference>
<dbReference type="InterPro" id="IPR036670">
    <property type="entry name" value="SecA_X-link_sf"/>
</dbReference>
<dbReference type="GO" id="GO:0005886">
    <property type="term" value="C:plasma membrane"/>
    <property type="evidence" value="ECO:0007669"/>
    <property type="project" value="UniProtKB-SubCell"/>
</dbReference>
<evidence type="ECO:0000256" key="2">
    <source>
        <dbReference type="ARBA" id="ARBA00007650"/>
    </source>
</evidence>
<dbReference type="Pfam" id="PF07516">
    <property type="entry name" value="SecA_SW"/>
    <property type="match status" value="1"/>
</dbReference>
<evidence type="ECO:0000256" key="1">
    <source>
        <dbReference type="ARBA" id="ARBA00004170"/>
    </source>
</evidence>
<comment type="caution">
    <text evidence="16">The sequence shown here is derived from an EMBL/GenBank/DDBJ whole genome shotgun (WGS) entry which is preliminary data.</text>
</comment>
<evidence type="ECO:0000256" key="7">
    <source>
        <dbReference type="ARBA" id="ARBA00022840"/>
    </source>
</evidence>
<dbReference type="InterPro" id="IPR000185">
    <property type="entry name" value="SecA"/>
</dbReference>
<feature type="binding site" evidence="12">
    <location>
        <position position="88"/>
    </location>
    <ligand>
        <name>ATP</name>
        <dbReference type="ChEBI" id="CHEBI:30616"/>
    </ligand>
</feature>
<dbReference type="EMBL" id="JACCBU010000001">
    <property type="protein sequence ID" value="NYE75030.1"/>
    <property type="molecule type" value="Genomic_DNA"/>
</dbReference>
<keyword evidence="9 12" id="KW-1278">Translocase</keyword>
<dbReference type="InterPro" id="IPR026389">
    <property type="entry name" value="SecA_Actinobact-type"/>
</dbReference>
<dbReference type="NCBIfam" id="TIGR04221">
    <property type="entry name" value="SecA2_Mycobac"/>
    <property type="match status" value="1"/>
</dbReference>
<dbReference type="GO" id="GO:0043952">
    <property type="term" value="P:protein transport by the Sec complex"/>
    <property type="evidence" value="ECO:0007669"/>
    <property type="project" value="TreeGrafter"/>
</dbReference>
<comment type="function">
    <text evidence="12">Part of the Sec protein translocase complex. Interacts with the SecYEG preprotein conducting channel. Has a central role in coupling the hydrolysis of ATP to the transfer of proteins into and across the cell membrane, serving as an ATP-driven molecular motor driving the stepwise translocation of polypeptide chains across the membrane.</text>
</comment>
<dbReference type="PROSITE" id="PS51192">
    <property type="entry name" value="HELICASE_ATP_BIND_1"/>
    <property type="match status" value="1"/>
</dbReference>
<dbReference type="Pfam" id="PF21090">
    <property type="entry name" value="P-loop_SecA"/>
    <property type="match status" value="2"/>
</dbReference>
<feature type="domain" description="Helicase C-terminal" evidence="14">
    <location>
        <begin position="409"/>
        <end position="612"/>
    </location>
</feature>
<dbReference type="PRINTS" id="PR00906">
    <property type="entry name" value="SECA"/>
</dbReference>
<dbReference type="PANTHER" id="PTHR30612:SF0">
    <property type="entry name" value="CHLOROPLAST PROTEIN-TRANSPORTING ATPASE"/>
    <property type="match status" value="1"/>
</dbReference>
<dbReference type="Gene3D" id="1.10.3060.10">
    <property type="entry name" value="Helical scaffold and wing domains of SecA"/>
    <property type="match status" value="1"/>
</dbReference>
<dbReference type="InterPro" id="IPR027417">
    <property type="entry name" value="P-loop_NTPase"/>
</dbReference>
<dbReference type="InterPro" id="IPR011115">
    <property type="entry name" value="SecA_DEAD"/>
</dbReference>
<evidence type="ECO:0000256" key="8">
    <source>
        <dbReference type="ARBA" id="ARBA00022927"/>
    </source>
</evidence>
<keyword evidence="8 12" id="KW-0653">Protein transport</keyword>
<feature type="binding site" evidence="12">
    <location>
        <position position="498"/>
    </location>
    <ligand>
        <name>ATP</name>
        <dbReference type="ChEBI" id="CHEBI:30616"/>
    </ligand>
</feature>
<dbReference type="GO" id="GO:0065002">
    <property type="term" value="P:intracellular protein transmembrane transport"/>
    <property type="evidence" value="ECO:0007669"/>
    <property type="project" value="UniProtKB-UniRule"/>
</dbReference>
<feature type="binding site" evidence="12">
    <location>
        <begin position="112"/>
        <end position="116"/>
    </location>
    <ligand>
        <name>ATP</name>
        <dbReference type="ChEBI" id="CHEBI:30616"/>
    </ligand>
</feature>
<sequence length="764" mass="82799">MASRFRTLRSAFARWIGRPGLHDLRGYVSVVERAGRLEDDLTGLDDEALLRRATAIREGAEPALPAELVALGREAARRALDERAYDVQLQAAVALLAPLGGGPGIIAELATGEGKTLVGAIAAAGYVLGGQRVQVLSVNDYLARRDAAWMGPVLGRLGVTVGWIEQSSTPEQRRAGYAADVCYVSVSEAGFDLLRDRMRTADEDRVQPEPDVALIDEADSVLLDEARVPLVLAGSAGTGDDLAEAALLVAELVPDRDYAVDPDGRTVSLTDDGVHRVERLAGVDNLFEDGRLLTRVNVALYARALVRRDVDYLVADEAVRLIDPDRGRVARLRRWPDGLHAAVEAKEGLRQSERGAILDQITVHELIKRYPVLIGMTGTAVSAAEQLREFYQLETGALPTHRPTIRLDDPDEVYADVETKEKAILARVATEHAAGRPVLLGTSDVAESERLAEQLHDQGIEAAVLNARDDAREAEIITGAGAYGAVTVSTQMAGRGTDIRLGGPGEEDRDRVADLGGLLVIGTGHYPSRRLDDQLRGRAGRQGDPGRSVFFTSDADPLITRTGDQLSGADVDHAQRIAEGEAAELRRITWHYNEQLRAQRRQVLEHRERLLITGLAGDQLAAAAPERWSELTETIDPEVLGEAARQLVLAFLDRRWSDHLALAEHVREGIHFRTLGRENPLHGFNREIAEAYRGLIDEALSDAVEAFGDAVITEDGIDLAGVGAGRPSATWTYLVSDNPFGSPEDQLLAAAGRALRRIVRPGAD</sequence>
<dbReference type="InterPro" id="IPR001650">
    <property type="entry name" value="Helicase_C-like"/>
</dbReference>
<dbReference type="GO" id="GO:0005524">
    <property type="term" value="F:ATP binding"/>
    <property type="evidence" value="ECO:0007669"/>
    <property type="project" value="UniProtKB-UniRule"/>
</dbReference>
<dbReference type="SMART" id="SM00958">
    <property type="entry name" value="SecA_PP_bind"/>
    <property type="match status" value="1"/>
</dbReference>
<dbReference type="GO" id="GO:0005829">
    <property type="term" value="C:cytosol"/>
    <property type="evidence" value="ECO:0007669"/>
    <property type="project" value="TreeGrafter"/>
</dbReference>
<dbReference type="SUPFAM" id="SSF81767">
    <property type="entry name" value="Pre-protein crosslinking domain of SecA"/>
    <property type="match status" value="1"/>
</dbReference>
<evidence type="ECO:0000256" key="9">
    <source>
        <dbReference type="ARBA" id="ARBA00022967"/>
    </source>
</evidence>
<evidence type="ECO:0000256" key="10">
    <source>
        <dbReference type="ARBA" id="ARBA00023010"/>
    </source>
</evidence>
<dbReference type="FunFam" id="3.40.50.300:FF:000429">
    <property type="entry name" value="Preprotein translocase subunit SecA"/>
    <property type="match status" value="1"/>
</dbReference>
<dbReference type="Pfam" id="PF01043">
    <property type="entry name" value="SecA_PP_bind"/>
    <property type="match status" value="1"/>
</dbReference>
<protein>
    <recommendedName>
        <fullName evidence="12">Protein translocase subunit SecA</fullName>
        <ecNumber evidence="12">7.4.2.8</ecNumber>
    </recommendedName>
</protein>
<dbReference type="AlphaFoldDB" id="A0A7Y9LFI8"/>
<proteinExistence type="inferred from homology"/>
<name>A0A7Y9LFI8_9ACTN</name>
<dbReference type="PANTHER" id="PTHR30612">
    <property type="entry name" value="SECA INNER MEMBRANE COMPONENT OF SEC PROTEIN SECRETION SYSTEM"/>
    <property type="match status" value="1"/>
</dbReference>
<keyword evidence="10 12" id="KW-0811">Translocation</keyword>
<dbReference type="GO" id="GO:0006605">
    <property type="term" value="P:protein targeting"/>
    <property type="evidence" value="ECO:0007669"/>
    <property type="project" value="UniProtKB-UniRule"/>
</dbReference>
<evidence type="ECO:0000259" key="14">
    <source>
        <dbReference type="PROSITE" id="PS51194"/>
    </source>
</evidence>
<dbReference type="InterPro" id="IPR020937">
    <property type="entry name" value="SecA_CS"/>
</dbReference>
<reference evidence="16 17" key="1">
    <citation type="submission" date="2020-07" db="EMBL/GenBank/DDBJ databases">
        <title>Sequencing the genomes of 1000 actinobacteria strains.</title>
        <authorList>
            <person name="Klenk H.-P."/>
        </authorList>
    </citation>
    <scope>NUCLEOTIDE SEQUENCE [LARGE SCALE GENOMIC DNA]</scope>
    <source>
        <strain evidence="16 17">DSM 22083</strain>
    </source>
</reference>
<comment type="subunit">
    <text evidence="12">Monomer and homodimer. Part of the essential Sec protein translocation apparatus which comprises SecA, SecYEG and auxiliary proteins SecDF. Other proteins may also be involved.</text>
</comment>
<dbReference type="GO" id="GO:0008564">
    <property type="term" value="F:protein-exporting ATPase activity"/>
    <property type="evidence" value="ECO:0007669"/>
    <property type="project" value="UniProtKB-EC"/>
</dbReference>
<organism evidence="16 17">
    <name type="scientific">Microlunatus parietis</name>
    <dbReference type="NCBI Taxonomy" id="682979"/>
    <lineage>
        <taxon>Bacteria</taxon>
        <taxon>Bacillati</taxon>
        <taxon>Actinomycetota</taxon>
        <taxon>Actinomycetes</taxon>
        <taxon>Propionibacteriales</taxon>
        <taxon>Propionibacteriaceae</taxon>
        <taxon>Microlunatus</taxon>
    </lineage>
</organism>
<dbReference type="GO" id="GO:0017038">
    <property type="term" value="P:protein import"/>
    <property type="evidence" value="ECO:0007669"/>
    <property type="project" value="InterPro"/>
</dbReference>
<keyword evidence="4 12" id="KW-1003">Cell membrane</keyword>
<dbReference type="PROSITE" id="PS51194">
    <property type="entry name" value="HELICASE_CTER"/>
    <property type="match status" value="1"/>
</dbReference>
<dbReference type="HAMAP" id="MF_01382">
    <property type="entry name" value="SecA"/>
    <property type="match status" value="1"/>
</dbReference>
<keyword evidence="6 12" id="KW-0547">Nucleotide-binding</keyword>
<keyword evidence="11 12" id="KW-0472">Membrane</keyword>
<feature type="domain" description="SecA family profile" evidence="15">
    <location>
        <begin position="9"/>
        <end position="587"/>
    </location>
</feature>
<evidence type="ECO:0000256" key="12">
    <source>
        <dbReference type="HAMAP-Rule" id="MF_01382"/>
    </source>
</evidence>
<dbReference type="PROSITE" id="PS51196">
    <property type="entry name" value="SECA_MOTOR_DEAD"/>
    <property type="match status" value="1"/>
</dbReference>
<gene>
    <name evidence="12" type="primary">secA</name>
    <name evidence="16" type="ORF">BKA15_006359</name>
</gene>
<evidence type="ECO:0000259" key="13">
    <source>
        <dbReference type="PROSITE" id="PS51192"/>
    </source>
</evidence>
<comment type="subcellular location">
    <subcellularLocation>
        <location evidence="12">Cell membrane</location>
        <topology evidence="12">Peripheral membrane protein</topology>
        <orientation evidence="12">Cytoplasmic side</orientation>
    </subcellularLocation>
    <subcellularLocation>
        <location evidence="12">Cytoplasm</location>
    </subcellularLocation>
    <subcellularLocation>
        <location evidence="1">Membrane</location>
        <topology evidence="1">Peripheral membrane protein</topology>
    </subcellularLocation>
    <text evidence="12">Distribution is 50-50.</text>
</comment>
<dbReference type="Proteomes" id="UP000569914">
    <property type="component" value="Unassembled WGS sequence"/>
</dbReference>
<evidence type="ECO:0000256" key="4">
    <source>
        <dbReference type="ARBA" id="ARBA00022475"/>
    </source>
</evidence>
<evidence type="ECO:0000256" key="11">
    <source>
        <dbReference type="ARBA" id="ARBA00023136"/>
    </source>
</evidence>
<dbReference type="GO" id="GO:0031522">
    <property type="term" value="C:cell envelope Sec protein transport complex"/>
    <property type="evidence" value="ECO:0007669"/>
    <property type="project" value="TreeGrafter"/>
</dbReference>
<dbReference type="SUPFAM" id="SSF81886">
    <property type="entry name" value="Helical scaffold and wing domains of SecA"/>
    <property type="match status" value="1"/>
</dbReference>
<keyword evidence="7 12" id="KW-0067">ATP-binding</keyword>
<keyword evidence="5 12" id="KW-0963">Cytoplasm</keyword>
<evidence type="ECO:0000313" key="17">
    <source>
        <dbReference type="Proteomes" id="UP000569914"/>
    </source>
</evidence>
<dbReference type="InterPro" id="IPR044722">
    <property type="entry name" value="SecA_SF2_C"/>
</dbReference>
<dbReference type="CDD" id="cd17928">
    <property type="entry name" value="DEXDc_SecA"/>
    <property type="match status" value="1"/>
</dbReference>
<feature type="domain" description="Helicase ATP-binding" evidence="13">
    <location>
        <begin position="96"/>
        <end position="256"/>
    </location>
</feature>
<evidence type="ECO:0000256" key="5">
    <source>
        <dbReference type="ARBA" id="ARBA00022490"/>
    </source>
</evidence>
<dbReference type="SUPFAM" id="SSF52540">
    <property type="entry name" value="P-loop containing nucleoside triphosphate hydrolases"/>
    <property type="match status" value="2"/>
</dbReference>
<dbReference type="Pfam" id="PF07517">
    <property type="entry name" value="SecA_DEAD"/>
    <property type="match status" value="1"/>
</dbReference>
<dbReference type="SMART" id="SM00957">
    <property type="entry name" value="SecA_DEAD"/>
    <property type="match status" value="1"/>
</dbReference>
<dbReference type="CDD" id="cd18803">
    <property type="entry name" value="SF2_C_secA"/>
    <property type="match status" value="1"/>
</dbReference>
<dbReference type="InterPro" id="IPR011130">
    <property type="entry name" value="SecA_preprotein_X-link_dom"/>
</dbReference>
<keyword evidence="3 12" id="KW-0813">Transport</keyword>
<dbReference type="Gene3D" id="3.90.1440.10">
    <property type="entry name" value="SecA, preprotein cross-linking domain"/>
    <property type="match status" value="1"/>
</dbReference>
<evidence type="ECO:0000256" key="6">
    <source>
        <dbReference type="ARBA" id="ARBA00022741"/>
    </source>
</evidence>
<comment type="catalytic activity">
    <reaction evidence="12">
        <text>ATP + H2O + cellular proteinSide 1 = ADP + phosphate + cellular proteinSide 2.</text>
        <dbReference type="EC" id="7.4.2.8"/>
    </reaction>
</comment>
<dbReference type="RefSeq" id="WP_179757606.1">
    <property type="nucleotide sequence ID" value="NZ_JACCBU010000001.1"/>
</dbReference>
<dbReference type="EC" id="7.4.2.8" evidence="12"/>
<dbReference type="InterPro" id="IPR011116">
    <property type="entry name" value="SecA_Wing/Scaffold"/>
</dbReference>
<evidence type="ECO:0000259" key="15">
    <source>
        <dbReference type="PROSITE" id="PS51196"/>
    </source>
</evidence>